<evidence type="ECO:0000256" key="12">
    <source>
        <dbReference type="SAM" id="MobiDB-lite"/>
    </source>
</evidence>
<dbReference type="InterPro" id="IPR009057">
    <property type="entry name" value="Homeodomain-like_sf"/>
</dbReference>
<dbReference type="GO" id="GO:0046872">
    <property type="term" value="F:metal ion binding"/>
    <property type="evidence" value="ECO:0007669"/>
    <property type="project" value="UniProtKB-KW"/>
</dbReference>
<protein>
    <submittedName>
        <fullName evidence="15">Uncharacterized protein</fullName>
    </submittedName>
</protein>
<feature type="domain" description="Homeobox" evidence="14">
    <location>
        <begin position="313"/>
        <end position="373"/>
    </location>
</feature>
<feature type="compositionally biased region" description="Polar residues" evidence="12">
    <location>
        <begin position="321"/>
        <end position="339"/>
    </location>
</feature>
<evidence type="ECO:0000256" key="10">
    <source>
        <dbReference type="PROSITE-ProRule" id="PRU00125"/>
    </source>
</evidence>
<dbReference type="FunFam" id="1.10.10.60:FF:000075">
    <property type="entry name" value="LIM/homeobox protein Lhx1"/>
    <property type="match status" value="1"/>
</dbReference>
<dbReference type="CDD" id="cd00086">
    <property type="entry name" value="homeodomain"/>
    <property type="match status" value="1"/>
</dbReference>
<keyword evidence="3" id="KW-0677">Repeat</keyword>
<dbReference type="Proteomes" id="UP000663864">
    <property type="component" value="Unassembled WGS sequence"/>
</dbReference>
<feature type="compositionally biased region" description="Polar residues" evidence="12">
    <location>
        <begin position="300"/>
        <end position="310"/>
    </location>
</feature>
<feature type="region of interest" description="Disordered" evidence="12">
    <location>
        <begin position="146"/>
        <end position="181"/>
    </location>
</feature>
<evidence type="ECO:0000256" key="9">
    <source>
        <dbReference type="PROSITE-ProRule" id="PRU00108"/>
    </source>
</evidence>
<evidence type="ECO:0000256" key="5">
    <source>
        <dbReference type="ARBA" id="ARBA00023038"/>
    </source>
</evidence>
<feature type="compositionally biased region" description="Low complexity" evidence="12">
    <location>
        <begin position="193"/>
        <end position="207"/>
    </location>
</feature>
<dbReference type="EMBL" id="CAJNOT010001071">
    <property type="protein sequence ID" value="CAF1139846.1"/>
    <property type="molecule type" value="Genomic_DNA"/>
</dbReference>
<dbReference type="FunFam" id="2.10.110.10:FF:000006">
    <property type="entry name" value="LIM homeobox transcription factor 1-beta"/>
    <property type="match status" value="1"/>
</dbReference>
<dbReference type="InterPro" id="IPR001356">
    <property type="entry name" value="HD"/>
</dbReference>
<evidence type="ECO:0000313" key="16">
    <source>
        <dbReference type="EMBL" id="CAF1139846.1"/>
    </source>
</evidence>
<evidence type="ECO:0000256" key="11">
    <source>
        <dbReference type="RuleBase" id="RU000682"/>
    </source>
</evidence>
<dbReference type="InterPro" id="IPR017970">
    <property type="entry name" value="Homeobox_CS"/>
</dbReference>
<evidence type="ECO:0000259" key="13">
    <source>
        <dbReference type="PROSITE" id="PS50023"/>
    </source>
</evidence>
<dbReference type="PROSITE" id="PS50071">
    <property type="entry name" value="HOMEOBOX_2"/>
    <property type="match status" value="1"/>
</dbReference>
<evidence type="ECO:0000313" key="17">
    <source>
        <dbReference type="Proteomes" id="UP000663854"/>
    </source>
</evidence>
<dbReference type="GO" id="GO:0000977">
    <property type="term" value="F:RNA polymerase II transcription regulatory region sequence-specific DNA binding"/>
    <property type="evidence" value="ECO:0007669"/>
    <property type="project" value="TreeGrafter"/>
</dbReference>
<organism evidence="15 17">
    <name type="scientific">Rotaria sordida</name>
    <dbReference type="NCBI Taxonomy" id="392033"/>
    <lineage>
        <taxon>Eukaryota</taxon>
        <taxon>Metazoa</taxon>
        <taxon>Spiralia</taxon>
        <taxon>Gnathifera</taxon>
        <taxon>Rotifera</taxon>
        <taxon>Eurotatoria</taxon>
        <taxon>Bdelloidea</taxon>
        <taxon>Philodinida</taxon>
        <taxon>Philodinidae</taxon>
        <taxon>Rotaria</taxon>
    </lineage>
</organism>
<comment type="subcellular location">
    <subcellularLocation>
        <location evidence="1 9 11">Nucleus</location>
    </subcellularLocation>
</comment>
<feature type="region of interest" description="Disordered" evidence="12">
    <location>
        <begin position="193"/>
        <end position="220"/>
    </location>
</feature>
<feature type="domain" description="LIM zinc-binding" evidence="13">
    <location>
        <begin position="14"/>
        <end position="73"/>
    </location>
</feature>
<dbReference type="GO" id="GO:0030182">
    <property type="term" value="P:neuron differentiation"/>
    <property type="evidence" value="ECO:0007669"/>
    <property type="project" value="TreeGrafter"/>
</dbReference>
<evidence type="ECO:0000313" key="15">
    <source>
        <dbReference type="EMBL" id="CAF0796451.1"/>
    </source>
</evidence>
<dbReference type="InterPro" id="IPR050453">
    <property type="entry name" value="LIM_Homeobox_TF"/>
</dbReference>
<keyword evidence="8 9" id="KW-0539">Nucleus</keyword>
<keyword evidence="5 10" id="KW-0440">LIM domain</keyword>
<keyword evidence="7 9" id="KW-0371">Homeobox</keyword>
<evidence type="ECO:0000256" key="7">
    <source>
        <dbReference type="ARBA" id="ARBA00023155"/>
    </source>
</evidence>
<dbReference type="Pfam" id="PF00046">
    <property type="entry name" value="Homeodomain"/>
    <property type="match status" value="1"/>
</dbReference>
<dbReference type="InterPro" id="IPR001781">
    <property type="entry name" value="Znf_LIM"/>
</dbReference>
<gene>
    <name evidence="15" type="ORF">PYM288_LOCUS4393</name>
    <name evidence="16" type="ORF">ZHD862_LOCUS19584</name>
</gene>
<dbReference type="SUPFAM" id="SSF57716">
    <property type="entry name" value="Glucocorticoid receptor-like (DNA-binding domain)"/>
    <property type="match status" value="2"/>
</dbReference>
<dbReference type="SMART" id="SM00389">
    <property type="entry name" value="HOX"/>
    <property type="match status" value="1"/>
</dbReference>
<feature type="compositionally biased region" description="Pro residues" evidence="12">
    <location>
        <begin position="444"/>
        <end position="457"/>
    </location>
</feature>
<dbReference type="AlphaFoldDB" id="A0A813SIC9"/>
<dbReference type="GO" id="GO:0005634">
    <property type="term" value="C:nucleus"/>
    <property type="evidence" value="ECO:0007669"/>
    <property type="project" value="UniProtKB-SubCell"/>
</dbReference>
<dbReference type="SMART" id="SM00132">
    <property type="entry name" value="LIM"/>
    <property type="match status" value="2"/>
</dbReference>
<keyword evidence="2 10" id="KW-0479">Metal-binding</keyword>
<dbReference type="PANTHER" id="PTHR24208:SF105">
    <property type="entry name" value="DLIM1"/>
    <property type="match status" value="1"/>
</dbReference>
<evidence type="ECO:0000256" key="3">
    <source>
        <dbReference type="ARBA" id="ARBA00022737"/>
    </source>
</evidence>
<evidence type="ECO:0000256" key="2">
    <source>
        <dbReference type="ARBA" id="ARBA00022723"/>
    </source>
</evidence>
<comment type="caution">
    <text evidence="15">The sequence shown here is derived from an EMBL/GenBank/DDBJ whole genome shotgun (WGS) entry which is preliminary data.</text>
</comment>
<sequence length="516" mass="58581">MDHPIEDEKQMTFSVCAACREPIQDQWIYEVLDRLWHANCIRCIDCGQPLTEKCYTREGKLYCNRDFYRRYWCRRCSGCLQEIGQGEYYLRAWDQLYHYDCYKCCVCSRKMNTGEEIHLTQDNRFMCKEDFLANTKTLCKTLSDDFDDDNSSKSSSILNGKLTSPSRHIRSQQQNRLSTTNIEIKTENDLSISTTTTTTTTNTSSSIHDFDKENSSLQHVQIQPPTSTLLTSTPDSNLSSSDCLKEDEMIMNDGDIPMSDCSLDCKDDDQICMTNTNNSSSGCSSSHSHHNQKKNSSSNLDNTENTNINGSGPKKRGPRTTIKTKQLEQLKSAFATTPKPTRHTREELARETGLAMRVIQVWFQNRRSKERRIKQSITCGGPRRHYYRRVASGRPFDENEMIPHPGLNYLPEAFQGDFMYQGPPSQTYNDYIMQQELHQRLSYGPPPPQGPPPPPGDLPFGMHHELTSGPPATVPESTGVDSDDLQQRFHSSGSTTPPPPSQVVTSGGPYSDHSWN</sequence>
<dbReference type="Proteomes" id="UP000663854">
    <property type="component" value="Unassembled WGS sequence"/>
</dbReference>
<feature type="compositionally biased region" description="Polar residues" evidence="12">
    <location>
        <begin position="157"/>
        <end position="181"/>
    </location>
</feature>
<keyword evidence="4 10" id="KW-0862">Zinc</keyword>
<dbReference type="PROSITE" id="PS50023">
    <property type="entry name" value="LIM_DOMAIN_2"/>
    <property type="match status" value="2"/>
</dbReference>
<feature type="region of interest" description="Disordered" evidence="12">
    <location>
        <begin position="440"/>
        <end position="516"/>
    </location>
</feature>
<feature type="domain" description="LIM zinc-binding" evidence="13">
    <location>
        <begin position="74"/>
        <end position="137"/>
    </location>
</feature>
<dbReference type="EMBL" id="CAJNOH010000039">
    <property type="protein sequence ID" value="CAF0796451.1"/>
    <property type="molecule type" value="Genomic_DNA"/>
</dbReference>
<dbReference type="PROSITE" id="PS00027">
    <property type="entry name" value="HOMEOBOX_1"/>
    <property type="match status" value="1"/>
</dbReference>
<name>A0A813SIC9_9BILA</name>
<accession>A0A813SIC9</accession>
<dbReference type="Gene3D" id="2.10.110.10">
    <property type="entry name" value="Cysteine Rich Protein"/>
    <property type="match status" value="2"/>
</dbReference>
<dbReference type="GO" id="GO:0000981">
    <property type="term" value="F:DNA-binding transcription factor activity, RNA polymerase II-specific"/>
    <property type="evidence" value="ECO:0007669"/>
    <property type="project" value="InterPro"/>
</dbReference>
<proteinExistence type="predicted"/>
<dbReference type="Pfam" id="PF00412">
    <property type="entry name" value="LIM"/>
    <property type="match status" value="2"/>
</dbReference>
<evidence type="ECO:0000256" key="4">
    <source>
        <dbReference type="ARBA" id="ARBA00022833"/>
    </source>
</evidence>
<keyword evidence="6 9" id="KW-0238">DNA-binding</keyword>
<dbReference type="PROSITE" id="PS00478">
    <property type="entry name" value="LIM_DOMAIN_1"/>
    <property type="match status" value="2"/>
</dbReference>
<evidence type="ECO:0000256" key="1">
    <source>
        <dbReference type="ARBA" id="ARBA00004123"/>
    </source>
</evidence>
<dbReference type="SUPFAM" id="SSF46689">
    <property type="entry name" value="Homeodomain-like"/>
    <property type="match status" value="1"/>
</dbReference>
<evidence type="ECO:0000259" key="14">
    <source>
        <dbReference type="PROSITE" id="PS50071"/>
    </source>
</evidence>
<evidence type="ECO:0000256" key="8">
    <source>
        <dbReference type="ARBA" id="ARBA00023242"/>
    </source>
</evidence>
<dbReference type="Gene3D" id="1.10.10.60">
    <property type="entry name" value="Homeodomain-like"/>
    <property type="match status" value="1"/>
</dbReference>
<evidence type="ECO:0000256" key="6">
    <source>
        <dbReference type="ARBA" id="ARBA00023125"/>
    </source>
</evidence>
<reference evidence="15" key="1">
    <citation type="submission" date="2021-02" db="EMBL/GenBank/DDBJ databases">
        <authorList>
            <person name="Nowell W R."/>
        </authorList>
    </citation>
    <scope>NUCLEOTIDE SEQUENCE</scope>
</reference>
<feature type="region of interest" description="Disordered" evidence="12">
    <location>
        <begin position="278"/>
        <end position="345"/>
    </location>
</feature>
<feature type="DNA-binding region" description="Homeobox" evidence="9">
    <location>
        <begin position="315"/>
        <end position="374"/>
    </location>
</feature>
<dbReference type="PANTHER" id="PTHR24208">
    <property type="entry name" value="LIM/HOMEOBOX PROTEIN LHX"/>
    <property type="match status" value="1"/>
</dbReference>